<comment type="caution">
    <text evidence="6">The sequence shown here is derived from an EMBL/GenBank/DDBJ whole genome shotgun (WGS) entry which is preliminary data.</text>
</comment>
<dbReference type="RefSeq" id="WP_124961040.1">
    <property type="nucleotide sequence ID" value="NZ_CBFHCE010000153.1"/>
</dbReference>
<proteinExistence type="inferred from homology"/>
<keyword evidence="2" id="KW-0805">Transcription regulation</keyword>
<feature type="domain" description="HTH lysR-type" evidence="5">
    <location>
        <begin position="1"/>
        <end position="58"/>
    </location>
</feature>
<evidence type="ECO:0000256" key="3">
    <source>
        <dbReference type="ARBA" id="ARBA00023125"/>
    </source>
</evidence>
<dbReference type="Gene3D" id="3.40.190.10">
    <property type="entry name" value="Periplasmic binding protein-like II"/>
    <property type="match status" value="2"/>
</dbReference>
<dbReference type="EMBL" id="RQXU01000020">
    <property type="protein sequence ID" value="RRH83754.1"/>
    <property type="molecule type" value="Genomic_DNA"/>
</dbReference>
<name>A0A3P3EBL3_9BURK</name>
<organism evidence="6 7">
    <name type="scientific">Variovorax beijingensis</name>
    <dbReference type="NCBI Taxonomy" id="2496117"/>
    <lineage>
        <taxon>Bacteria</taxon>
        <taxon>Pseudomonadati</taxon>
        <taxon>Pseudomonadota</taxon>
        <taxon>Betaproteobacteria</taxon>
        <taxon>Burkholderiales</taxon>
        <taxon>Comamonadaceae</taxon>
        <taxon>Variovorax</taxon>
    </lineage>
</organism>
<dbReference type="Proteomes" id="UP000271590">
    <property type="component" value="Unassembled WGS sequence"/>
</dbReference>
<dbReference type="PANTHER" id="PTHR30118:SF15">
    <property type="entry name" value="TRANSCRIPTIONAL REGULATORY PROTEIN"/>
    <property type="match status" value="1"/>
</dbReference>
<dbReference type="Pfam" id="PF00126">
    <property type="entry name" value="HTH_1"/>
    <property type="match status" value="1"/>
</dbReference>
<dbReference type="InterPro" id="IPR005119">
    <property type="entry name" value="LysR_subst-bd"/>
</dbReference>
<evidence type="ECO:0000259" key="5">
    <source>
        <dbReference type="PROSITE" id="PS50931"/>
    </source>
</evidence>
<evidence type="ECO:0000313" key="6">
    <source>
        <dbReference type="EMBL" id="RRH83754.1"/>
    </source>
</evidence>
<keyword evidence="3" id="KW-0238">DNA-binding</keyword>
<dbReference type="SUPFAM" id="SSF53850">
    <property type="entry name" value="Periplasmic binding protein-like II"/>
    <property type="match status" value="1"/>
</dbReference>
<evidence type="ECO:0000256" key="1">
    <source>
        <dbReference type="ARBA" id="ARBA00009437"/>
    </source>
</evidence>
<protein>
    <submittedName>
        <fullName evidence="6">LysR family transcriptional regulator</fullName>
    </submittedName>
</protein>
<evidence type="ECO:0000313" key="7">
    <source>
        <dbReference type="Proteomes" id="UP000271590"/>
    </source>
</evidence>
<reference evidence="6 7" key="1">
    <citation type="submission" date="2018-11" db="EMBL/GenBank/DDBJ databases">
        <title>The genome of Variovorax sp T529.</title>
        <authorList>
            <person name="Gao J."/>
        </authorList>
    </citation>
    <scope>NUCLEOTIDE SEQUENCE [LARGE SCALE GENOMIC DNA]</scope>
    <source>
        <strain evidence="6 7">T529</strain>
    </source>
</reference>
<evidence type="ECO:0000256" key="2">
    <source>
        <dbReference type="ARBA" id="ARBA00023015"/>
    </source>
</evidence>
<dbReference type="InterPro" id="IPR000847">
    <property type="entry name" value="LysR_HTH_N"/>
</dbReference>
<evidence type="ECO:0000256" key="4">
    <source>
        <dbReference type="ARBA" id="ARBA00023163"/>
    </source>
</evidence>
<dbReference type="CDD" id="cd08459">
    <property type="entry name" value="PBP2_DntR_NahR_LinR_like"/>
    <property type="match status" value="1"/>
</dbReference>
<keyword evidence="4" id="KW-0804">Transcription</keyword>
<dbReference type="Pfam" id="PF03466">
    <property type="entry name" value="LysR_substrate"/>
    <property type="match status" value="1"/>
</dbReference>
<dbReference type="PROSITE" id="PS50931">
    <property type="entry name" value="HTH_LYSR"/>
    <property type="match status" value="1"/>
</dbReference>
<dbReference type="GO" id="GO:0003677">
    <property type="term" value="F:DNA binding"/>
    <property type="evidence" value="ECO:0007669"/>
    <property type="project" value="UniProtKB-KW"/>
</dbReference>
<comment type="similarity">
    <text evidence="1">Belongs to the LysR transcriptional regulatory family.</text>
</comment>
<dbReference type="InterPro" id="IPR036388">
    <property type="entry name" value="WH-like_DNA-bd_sf"/>
</dbReference>
<dbReference type="InterPro" id="IPR036390">
    <property type="entry name" value="WH_DNA-bd_sf"/>
</dbReference>
<sequence>MDLKLLSIFDEVYKTRSVSRAGENLGMPQSSISIALARLRRHFGDPLFVRTSDGMQPTPHATSLVAPVRQALELLRAVTRQQAIFDPAKAQRSFRVCMTGITHLVLLPQLMNRLSEVAPSVRVEITHISSRTPKMLESGDADLAVGFMPELEAGFYQQKLFDQRFVCVVRKDHPRIHSRLTQGMFRREKHVVVSAAGAGNELVERELDRLGVQRNISLHLPDFLGIGALVAQTDLMITVPERVAETLLRIAEVKLFKPPFTLPGFAIKQHWHERYQQDPSNKWLRSVIADLFLER</sequence>
<dbReference type="PANTHER" id="PTHR30118">
    <property type="entry name" value="HTH-TYPE TRANSCRIPTIONAL REGULATOR LEUO-RELATED"/>
    <property type="match status" value="1"/>
</dbReference>
<dbReference type="AlphaFoldDB" id="A0A3P3EBL3"/>
<dbReference type="Gene3D" id="1.10.10.10">
    <property type="entry name" value="Winged helix-like DNA-binding domain superfamily/Winged helix DNA-binding domain"/>
    <property type="match status" value="1"/>
</dbReference>
<dbReference type="GO" id="GO:0003700">
    <property type="term" value="F:DNA-binding transcription factor activity"/>
    <property type="evidence" value="ECO:0007669"/>
    <property type="project" value="InterPro"/>
</dbReference>
<accession>A0A3P3EBL3</accession>
<dbReference type="SUPFAM" id="SSF46785">
    <property type="entry name" value="Winged helix' DNA-binding domain"/>
    <property type="match status" value="1"/>
</dbReference>
<gene>
    <name evidence="6" type="ORF">EH244_25175</name>
</gene>
<dbReference type="InterPro" id="IPR050389">
    <property type="entry name" value="LysR-type_TF"/>
</dbReference>